<name>A0ABD3QQA5_9STRA</name>
<feature type="domain" description="PAS" evidence="2">
    <location>
        <begin position="36"/>
        <end position="107"/>
    </location>
</feature>
<gene>
    <name evidence="3" type="ORF">HJC23_011932</name>
</gene>
<proteinExistence type="predicted"/>
<organism evidence="3 4">
    <name type="scientific">Cyclotella cryptica</name>
    <dbReference type="NCBI Taxonomy" id="29204"/>
    <lineage>
        <taxon>Eukaryota</taxon>
        <taxon>Sar</taxon>
        <taxon>Stramenopiles</taxon>
        <taxon>Ochrophyta</taxon>
        <taxon>Bacillariophyta</taxon>
        <taxon>Coscinodiscophyceae</taxon>
        <taxon>Thalassiosirophycidae</taxon>
        <taxon>Stephanodiscales</taxon>
        <taxon>Stephanodiscaceae</taxon>
        <taxon>Cyclotella</taxon>
    </lineage>
</organism>
<evidence type="ECO:0000256" key="1">
    <source>
        <dbReference type="SAM" id="MobiDB-lite"/>
    </source>
</evidence>
<feature type="region of interest" description="Disordered" evidence="1">
    <location>
        <begin position="186"/>
        <end position="219"/>
    </location>
</feature>
<dbReference type="CDD" id="cd00130">
    <property type="entry name" value="PAS"/>
    <property type="match status" value="1"/>
</dbReference>
<dbReference type="SMART" id="SM00091">
    <property type="entry name" value="PAS"/>
    <property type="match status" value="1"/>
</dbReference>
<sequence length="219" mass="24089">MDEEIEAKRDANCVNSHIRGKRKQLSVDNLISENAELKRQVQILEAVPDLVVAFEFSGRIFFASQSLLECLGLNKPEEVEGTLLWEWITEDSISLLRTAFADALEEKVRSQGDSAPLAGGNALLIHFYVKDEQGCDESILVSLKGVVHVDGDVPECVCSIRTIPADAQLKQMNTPILQGVNSISEDENTSINSTIQDDDEEEADGSRSSKRAKVTISVE</sequence>
<dbReference type="SUPFAM" id="SSF55785">
    <property type="entry name" value="PYP-like sensor domain (PAS domain)"/>
    <property type="match status" value="1"/>
</dbReference>
<protein>
    <recommendedName>
        <fullName evidence="2">PAS domain-containing protein</fullName>
    </recommendedName>
</protein>
<dbReference type="InterPro" id="IPR035965">
    <property type="entry name" value="PAS-like_dom_sf"/>
</dbReference>
<keyword evidence="4" id="KW-1185">Reference proteome</keyword>
<comment type="caution">
    <text evidence="3">The sequence shown here is derived from an EMBL/GenBank/DDBJ whole genome shotgun (WGS) entry which is preliminary data.</text>
</comment>
<dbReference type="InterPro" id="IPR000014">
    <property type="entry name" value="PAS"/>
</dbReference>
<evidence type="ECO:0000313" key="4">
    <source>
        <dbReference type="Proteomes" id="UP001516023"/>
    </source>
</evidence>
<dbReference type="Proteomes" id="UP001516023">
    <property type="component" value="Unassembled WGS sequence"/>
</dbReference>
<dbReference type="Gene3D" id="3.30.450.20">
    <property type="entry name" value="PAS domain"/>
    <property type="match status" value="1"/>
</dbReference>
<evidence type="ECO:0000259" key="2">
    <source>
        <dbReference type="PROSITE" id="PS50112"/>
    </source>
</evidence>
<feature type="compositionally biased region" description="Polar residues" evidence="1">
    <location>
        <begin position="186"/>
        <end position="195"/>
    </location>
</feature>
<reference evidence="3 4" key="1">
    <citation type="journal article" date="2020" name="G3 (Bethesda)">
        <title>Improved Reference Genome for Cyclotella cryptica CCMP332, a Model for Cell Wall Morphogenesis, Salinity Adaptation, and Lipid Production in Diatoms (Bacillariophyta).</title>
        <authorList>
            <person name="Roberts W.R."/>
            <person name="Downey K.M."/>
            <person name="Ruck E.C."/>
            <person name="Traller J.C."/>
            <person name="Alverson A.J."/>
        </authorList>
    </citation>
    <scope>NUCLEOTIDE SEQUENCE [LARGE SCALE GENOMIC DNA]</scope>
    <source>
        <strain evidence="3 4">CCMP332</strain>
    </source>
</reference>
<accession>A0ABD3QQA5</accession>
<dbReference type="PROSITE" id="PS50112">
    <property type="entry name" value="PAS"/>
    <property type="match status" value="1"/>
</dbReference>
<evidence type="ECO:0000313" key="3">
    <source>
        <dbReference type="EMBL" id="KAL3802608.1"/>
    </source>
</evidence>
<dbReference type="EMBL" id="JABMIG020000018">
    <property type="protein sequence ID" value="KAL3802608.1"/>
    <property type="molecule type" value="Genomic_DNA"/>
</dbReference>
<dbReference type="AlphaFoldDB" id="A0ABD3QQA5"/>